<accession>A0A816F6S2</accession>
<evidence type="ECO:0000313" key="14">
    <source>
        <dbReference type="EMBL" id="CAF1655631.1"/>
    </source>
</evidence>
<sequence length="1023" mass="116625">MITGNLFQFDDYQQQVQQQPIHIDTTTIGDIKDYLTCDLKLSDTAFNDLFSEFDLNLNGFQYFDSSTNADAYYQHSAQVAGELPPPYDSALLSTNIPQTADVQPVIDNYLSSATLETLLEQDPTQQTIVKYCSSPPPSVPTPPTTYSESSSISSINESKTQSIQHSHAKKSTSGKRSRAPPPAQLPKLIKRPEPIPVTLDQFQALIRSASDTSNSNVGSFSSLLENSTIIGNNIPLKIINQTNINSMSSDENSRQDSPVNQQITTSNTHFTNGANIHSGGGRIRRKSSHNAIEKRYRSSINERILELKEIVADDDEKVQKSGVLRRTVEYIRQLQSVNRRLEEENNTLKTVLKQLNLKPIDIPSNDNNASASSLNKSSIVNNPTTPPSSHSDSSESTLDSSDEAFSPVPKRQKRTTSKQGMVNGSRLILCCFMLCVIVTNPFNYLLNLIHSSDYNEATETQSIVGSRTLQAAVNNDNINSSTFLSTSWRQLVAWMLNLAICLVCLVKLFVYGEPIVPESEMHEYYIHKKKADQLMTENRLNEARIYYRKCCEKLYVTIDNTLLYYLSSITWQMTRLCVNLIVVGRWLTFWSGWTKSIDTRDYNRELNDCLLQLWKIEYQYSSSALSLIDLFISTINTSVNAGKKLDIKKHNETYLLSALTLKKLGGIFSIFIPHFLKCMSPMNDSDFWLADIDRLNQFIFDKKYILFKTQNFIESIRSQYYEYIIYDNIQSQLLIQDNTQQQQQQIILKNNNDLDQFIWWQHCLQVIRCISNNKQSIDNIISSDILRHSEESNQTIYYMARSMKIVNERYIIIVEAIHSILLVLNDDDDQTNSTRLSLLEQLGQSSRLITSMIENSTNDHNDDNLDLAAKTLLIDGILSLRLRLLTSTMAHNDQKIPYLNDFQQELDCYKQLNRIMKLPKQRVYLFESIYRVSSGLNPLVTQTLFECALKAQSSTTQFKEESPNLDIISALLLFCHFSPSTVYHYRNILQQAAAISSTANTNNDLNRLRQQCLALVRQSYFTL</sequence>
<proteinExistence type="predicted"/>
<dbReference type="Proteomes" id="UP000663834">
    <property type="component" value="Unassembled WGS sequence"/>
</dbReference>
<dbReference type="Pfam" id="PF00010">
    <property type="entry name" value="HLH"/>
    <property type="match status" value="1"/>
</dbReference>
<comment type="caution">
    <text evidence="14">The sequence shown here is derived from an EMBL/GenBank/DDBJ whole genome shotgun (WGS) entry which is preliminary data.</text>
</comment>
<evidence type="ECO:0000256" key="5">
    <source>
        <dbReference type="ARBA" id="ARBA00022989"/>
    </source>
</evidence>
<evidence type="ECO:0000256" key="10">
    <source>
        <dbReference type="ARBA" id="ARBA00023242"/>
    </source>
</evidence>
<evidence type="ECO:0000256" key="4">
    <source>
        <dbReference type="ARBA" id="ARBA00022824"/>
    </source>
</evidence>
<keyword evidence="5" id="KW-1133">Transmembrane helix</keyword>
<keyword evidence="6" id="KW-0805">Transcription regulation</keyword>
<keyword evidence="3" id="KW-0812">Transmembrane</keyword>
<dbReference type="SMART" id="SM00353">
    <property type="entry name" value="HLH"/>
    <property type="match status" value="1"/>
</dbReference>
<evidence type="ECO:0000256" key="12">
    <source>
        <dbReference type="SAM" id="MobiDB-lite"/>
    </source>
</evidence>
<dbReference type="GO" id="GO:0000978">
    <property type="term" value="F:RNA polymerase II cis-regulatory region sequence-specific DNA binding"/>
    <property type="evidence" value="ECO:0007669"/>
    <property type="project" value="TreeGrafter"/>
</dbReference>
<keyword evidence="4" id="KW-0256">Endoplasmic reticulum</keyword>
<evidence type="ECO:0000259" key="13">
    <source>
        <dbReference type="PROSITE" id="PS50888"/>
    </source>
</evidence>
<dbReference type="Gene3D" id="4.10.280.10">
    <property type="entry name" value="Helix-loop-helix DNA-binding domain"/>
    <property type="match status" value="1"/>
</dbReference>
<name>A0A816F6S2_9BILA</name>
<gene>
    <name evidence="14" type="ORF">KQP761_LOCUS30912</name>
</gene>
<organism evidence="14 15">
    <name type="scientific">Rotaria magnacalcarata</name>
    <dbReference type="NCBI Taxonomy" id="392030"/>
    <lineage>
        <taxon>Eukaryota</taxon>
        <taxon>Metazoa</taxon>
        <taxon>Spiralia</taxon>
        <taxon>Gnathifera</taxon>
        <taxon>Rotifera</taxon>
        <taxon>Eurotatoria</taxon>
        <taxon>Bdelloidea</taxon>
        <taxon>Philodinida</taxon>
        <taxon>Philodinidae</taxon>
        <taxon>Rotaria</taxon>
    </lineage>
</organism>
<reference evidence="14" key="1">
    <citation type="submission" date="2021-02" db="EMBL/GenBank/DDBJ databases">
        <authorList>
            <person name="Nowell W R."/>
        </authorList>
    </citation>
    <scope>NUCLEOTIDE SEQUENCE</scope>
</reference>
<comment type="subcellular location">
    <subcellularLocation>
        <location evidence="2">Endoplasmic reticulum membrane</location>
        <topology evidence="2">Multi-pass membrane protein</topology>
    </subcellularLocation>
    <subcellularLocation>
        <location evidence="1">Nucleus</location>
    </subcellularLocation>
</comment>
<evidence type="ECO:0000256" key="9">
    <source>
        <dbReference type="ARBA" id="ARBA00023163"/>
    </source>
</evidence>
<feature type="coiled-coil region" evidence="11">
    <location>
        <begin position="324"/>
        <end position="358"/>
    </location>
</feature>
<feature type="compositionally biased region" description="Polar residues" evidence="12">
    <location>
        <begin position="247"/>
        <end position="275"/>
    </location>
</feature>
<feature type="region of interest" description="Disordered" evidence="12">
    <location>
        <begin position="129"/>
        <end position="191"/>
    </location>
</feature>
<feature type="compositionally biased region" description="Low complexity" evidence="12">
    <location>
        <begin position="364"/>
        <end position="378"/>
    </location>
</feature>
<dbReference type="SUPFAM" id="SSF47459">
    <property type="entry name" value="HLH, helix-loop-helix DNA-binding domain"/>
    <property type="match status" value="1"/>
</dbReference>
<evidence type="ECO:0000256" key="2">
    <source>
        <dbReference type="ARBA" id="ARBA00004477"/>
    </source>
</evidence>
<evidence type="ECO:0000313" key="15">
    <source>
        <dbReference type="Proteomes" id="UP000663834"/>
    </source>
</evidence>
<feature type="region of interest" description="Disordered" evidence="12">
    <location>
        <begin position="247"/>
        <end position="290"/>
    </location>
</feature>
<keyword evidence="9" id="KW-0804">Transcription</keyword>
<evidence type="ECO:0000256" key="3">
    <source>
        <dbReference type="ARBA" id="ARBA00022692"/>
    </source>
</evidence>
<dbReference type="EMBL" id="CAJNOW010017203">
    <property type="protein sequence ID" value="CAF1655631.1"/>
    <property type="molecule type" value="Genomic_DNA"/>
</dbReference>
<evidence type="ECO:0000256" key="1">
    <source>
        <dbReference type="ARBA" id="ARBA00004123"/>
    </source>
</evidence>
<keyword evidence="10" id="KW-0539">Nucleus</keyword>
<keyword evidence="8" id="KW-0472">Membrane</keyword>
<dbReference type="GO" id="GO:0046983">
    <property type="term" value="F:protein dimerization activity"/>
    <property type="evidence" value="ECO:0007669"/>
    <property type="project" value="InterPro"/>
</dbReference>
<evidence type="ECO:0000256" key="11">
    <source>
        <dbReference type="SAM" id="Coils"/>
    </source>
</evidence>
<dbReference type="GO" id="GO:0000981">
    <property type="term" value="F:DNA-binding transcription factor activity, RNA polymerase II-specific"/>
    <property type="evidence" value="ECO:0007669"/>
    <property type="project" value="TreeGrafter"/>
</dbReference>
<feature type="compositionally biased region" description="Pro residues" evidence="12">
    <location>
        <begin position="134"/>
        <end position="143"/>
    </location>
</feature>
<keyword evidence="7" id="KW-0238">DNA-binding</keyword>
<dbReference type="PANTHER" id="PTHR46062">
    <property type="entry name" value="STEROL REGULATORY ELEMENT-BINDING PROTEIN"/>
    <property type="match status" value="1"/>
</dbReference>
<dbReference type="InterPro" id="IPR036638">
    <property type="entry name" value="HLH_DNA-bd_sf"/>
</dbReference>
<dbReference type="PANTHER" id="PTHR46062:SF1">
    <property type="entry name" value="LP12374P"/>
    <property type="match status" value="1"/>
</dbReference>
<evidence type="ECO:0000256" key="6">
    <source>
        <dbReference type="ARBA" id="ARBA00023015"/>
    </source>
</evidence>
<feature type="compositionally biased region" description="Low complexity" evidence="12">
    <location>
        <begin position="387"/>
        <end position="399"/>
    </location>
</feature>
<protein>
    <recommendedName>
        <fullName evidence="13">BHLH domain-containing protein</fullName>
    </recommendedName>
</protein>
<evidence type="ECO:0000256" key="7">
    <source>
        <dbReference type="ARBA" id="ARBA00023125"/>
    </source>
</evidence>
<dbReference type="OrthoDB" id="2133190at2759"/>
<dbReference type="PROSITE" id="PS50888">
    <property type="entry name" value="BHLH"/>
    <property type="match status" value="1"/>
</dbReference>
<feature type="domain" description="BHLH" evidence="13">
    <location>
        <begin position="284"/>
        <end position="334"/>
    </location>
</feature>
<keyword evidence="11" id="KW-0175">Coiled coil</keyword>
<feature type="region of interest" description="Disordered" evidence="12">
    <location>
        <begin position="359"/>
        <end position="417"/>
    </location>
</feature>
<dbReference type="GO" id="GO:0005634">
    <property type="term" value="C:nucleus"/>
    <property type="evidence" value="ECO:0007669"/>
    <property type="project" value="UniProtKB-SubCell"/>
</dbReference>
<dbReference type="InterPro" id="IPR011598">
    <property type="entry name" value="bHLH_dom"/>
</dbReference>
<feature type="compositionally biased region" description="Low complexity" evidence="12">
    <location>
        <begin position="144"/>
        <end position="162"/>
    </location>
</feature>
<dbReference type="AlphaFoldDB" id="A0A816F6S2"/>
<dbReference type="GO" id="GO:0005789">
    <property type="term" value="C:endoplasmic reticulum membrane"/>
    <property type="evidence" value="ECO:0007669"/>
    <property type="project" value="UniProtKB-SubCell"/>
</dbReference>
<feature type="compositionally biased region" description="Basic residues" evidence="12">
    <location>
        <begin position="166"/>
        <end position="178"/>
    </location>
</feature>
<evidence type="ECO:0000256" key="8">
    <source>
        <dbReference type="ARBA" id="ARBA00023136"/>
    </source>
</evidence>